<dbReference type="InterPro" id="IPR050153">
    <property type="entry name" value="Metal_Ion_Import_ABC"/>
</dbReference>
<dbReference type="Pfam" id="PF00005">
    <property type="entry name" value="ABC_tran"/>
    <property type="match status" value="1"/>
</dbReference>
<dbReference type="InterPro" id="IPR003439">
    <property type="entry name" value="ABC_transporter-like_ATP-bd"/>
</dbReference>
<feature type="domain" description="ABC transporter" evidence="5">
    <location>
        <begin position="6"/>
        <end position="237"/>
    </location>
</feature>
<reference evidence="6 7" key="1">
    <citation type="submission" date="2023-04" db="EMBL/GenBank/DDBJ databases">
        <title>A long-awaited taxogenomic arrangement of the family Halomonadaceae.</title>
        <authorList>
            <person name="De La Haba R."/>
            <person name="Chuvochina M."/>
            <person name="Wittouck S."/>
            <person name="Arahal D.R."/>
            <person name="Sanchez-Porro C."/>
            <person name="Hugenholtz P."/>
            <person name="Ventosa A."/>
        </authorList>
    </citation>
    <scope>NUCLEOTIDE SEQUENCE [LARGE SCALE GENOMIC DNA]</scope>
    <source>
        <strain evidence="6 7">DSM 22428</strain>
    </source>
</reference>
<dbReference type="Proteomes" id="UP001269375">
    <property type="component" value="Unassembled WGS sequence"/>
</dbReference>
<accession>A0ABU1GVJ0</accession>
<dbReference type="EMBL" id="JARWAO010000003">
    <property type="protein sequence ID" value="MDR5896051.1"/>
    <property type="molecule type" value="Genomic_DNA"/>
</dbReference>
<dbReference type="Gene3D" id="3.40.50.300">
    <property type="entry name" value="P-loop containing nucleotide triphosphate hydrolases"/>
    <property type="match status" value="1"/>
</dbReference>
<sequence length="242" mass="27016">MSQPVISLDQVSFAFGTEHVLKNVSLDVQPHEFLGLIGPNGGGKSTLLRLILGLLPPQSGEVQVLGTSPRKAARQLGYVPQFARFARAFPISVEDVVLMGRLKRGRMLLPWRRRDRDSITPTLERLGIDHLRHKPVDALSGGQLQRVLIARALAAEPRILLLDEPTASVDRDGETTLFELFSELKREMTVMVISHDLGFISDYVDRVACLNKQLIMHPTEAVTADTINQLYGEQVQMVHHHH</sequence>
<dbReference type="GO" id="GO:0005524">
    <property type="term" value="F:ATP binding"/>
    <property type="evidence" value="ECO:0007669"/>
    <property type="project" value="UniProtKB-KW"/>
</dbReference>
<protein>
    <submittedName>
        <fullName evidence="6">Metal ABC transporter ATP-binding protein</fullName>
    </submittedName>
</protein>
<evidence type="ECO:0000256" key="1">
    <source>
        <dbReference type="ARBA" id="ARBA00005417"/>
    </source>
</evidence>
<dbReference type="CDD" id="cd03235">
    <property type="entry name" value="ABC_Metallic_Cations"/>
    <property type="match status" value="1"/>
</dbReference>
<evidence type="ECO:0000256" key="4">
    <source>
        <dbReference type="ARBA" id="ARBA00022840"/>
    </source>
</evidence>
<dbReference type="InterPro" id="IPR027417">
    <property type="entry name" value="P-loop_NTPase"/>
</dbReference>
<dbReference type="PROSITE" id="PS50893">
    <property type="entry name" value="ABC_TRANSPORTER_2"/>
    <property type="match status" value="1"/>
</dbReference>
<proteinExistence type="inferred from homology"/>
<organism evidence="6 7">
    <name type="scientific">Larsenimonas suaedae</name>
    <dbReference type="NCBI Taxonomy" id="1851019"/>
    <lineage>
        <taxon>Bacteria</taxon>
        <taxon>Pseudomonadati</taxon>
        <taxon>Pseudomonadota</taxon>
        <taxon>Gammaproteobacteria</taxon>
        <taxon>Oceanospirillales</taxon>
        <taxon>Halomonadaceae</taxon>
        <taxon>Larsenimonas</taxon>
    </lineage>
</organism>
<comment type="caution">
    <text evidence="6">The sequence shown here is derived from an EMBL/GenBank/DDBJ whole genome shotgun (WGS) entry which is preliminary data.</text>
</comment>
<gene>
    <name evidence="6" type="ORF">QC825_08215</name>
</gene>
<dbReference type="SMART" id="SM00382">
    <property type="entry name" value="AAA"/>
    <property type="match status" value="1"/>
</dbReference>
<name>A0ABU1GVJ0_9GAMM</name>
<dbReference type="InterPro" id="IPR003593">
    <property type="entry name" value="AAA+_ATPase"/>
</dbReference>
<keyword evidence="7" id="KW-1185">Reference proteome</keyword>
<keyword evidence="2" id="KW-0813">Transport</keyword>
<keyword evidence="4 6" id="KW-0067">ATP-binding</keyword>
<dbReference type="PANTHER" id="PTHR42734">
    <property type="entry name" value="METAL TRANSPORT SYSTEM ATP-BINDING PROTEIN TM_0124-RELATED"/>
    <property type="match status" value="1"/>
</dbReference>
<dbReference type="PROSITE" id="PS00211">
    <property type="entry name" value="ABC_TRANSPORTER_1"/>
    <property type="match status" value="1"/>
</dbReference>
<dbReference type="RefSeq" id="WP_251589998.1">
    <property type="nucleotide sequence ID" value="NZ_JAMLJI010000001.1"/>
</dbReference>
<dbReference type="PANTHER" id="PTHR42734:SF17">
    <property type="entry name" value="METAL TRANSPORT SYSTEM ATP-BINDING PROTEIN TM_0124-RELATED"/>
    <property type="match status" value="1"/>
</dbReference>
<evidence type="ECO:0000256" key="2">
    <source>
        <dbReference type="ARBA" id="ARBA00022448"/>
    </source>
</evidence>
<dbReference type="SUPFAM" id="SSF52540">
    <property type="entry name" value="P-loop containing nucleoside triphosphate hydrolases"/>
    <property type="match status" value="1"/>
</dbReference>
<evidence type="ECO:0000313" key="6">
    <source>
        <dbReference type="EMBL" id="MDR5896051.1"/>
    </source>
</evidence>
<evidence type="ECO:0000256" key="3">
    <source>
        <dbReference type="ARBA" id="ARBA00022741"/>
    </source>
</evidence>
<dbReference type="InterPro" id="IPR017871">
    <property type="entry name" value="ABC_transporter-like_CS"/>
</dbReference>
<comment type="similarity">
    <text evidence="1">Belongs to the ABC transporter superfamily.</text>
</comment>
<evidence type="ECO:0000313" key="7">
    <source>
        <dbReference type="Proteomes" id="UP001269375"/>
    </source>
</evidence>
<evidence type="ECO:0000259" key="5">
    <source>
        <dbReference type="PROSITE" id="PS50893"/>
    </source>
</evidence>
<keyword evidence="3" id="KW-0547">Nucleotide-binding</keyword>